<comment type="function">
    <text evidence="10">May cause loosening and extension of plant cell walls by disrupting non-covalent bonding between cellulose microfibrils and matrix glucans. No enzymatic activity has been found. May be required for rapid internodal elongation in deepwater rice during submergence.</text>
</comment>
<evidence type="ECO:0000256" key="6">
    <source>
        <dbReference type="ARBA" id="ARBA00022729"/>
    </source>
</evidence>
<dbReference type="Gene3D" id="2.40.40.10">
    <property type="entry name" value="RlpA-like domain"/>
    <property type="match status" value="1"/>
</dbReference>
<gene>
    <name evidence="13" type="ORF">E2562_012146</name>
</gene>
<evidence type="ECO:0000256" key="2">
    <source>
        <dbReference type="ARBA" id="ARBA00004191"/>
    </source>
</evidence>
<evidence type="ECO:0000256" key="5">
    <source>
        <dbReference type="ARBA" id="ARBA00022525"/>
    </source>
</evidence>
<dbReference type="EMBL" id="SPHZ02000001">
    <property type="protein sequence ID" value="KAF0932814.1"/>
    <property type="molecule type" value="Genomic_DNA"/>
</dbReference>
<evidence type="ECO:0000313" key="13">
    <source>
        <dbReference type="EMBL" id="KAF0932814.1"/>
    </source>
</evidence>
<dbReference type="PROSITE" id="PS50842">
    <property type="entry name" value="EXPANSIN_EG45"/>
    <property type="match status" value="1"/>
</dbReference>
<reference evidence="13 14" key="1">
    <citation type="submission" date="2019-11" db="EMBL/GenBank/DDBJ databases">
        <title>Whole genome sequence of Oryza granulata.</title>
        <authorList>
            <person name="Li W."/>
        </authorList>
    </citation>
    <scope>NUCLEOTIDE SEQUENCE [LARGE SCALE GENOMIC DNA]</scope>
    <source>
        <strain evidence="14">cv. Menghai</strain>
        <tissue evidence="13">Leaf</tissue>
    </source>
</reference>
<keyword evidence="7" id="KW-0472">Membrane</keyword>
<evidence type="ECO:0000256" key="11">
    <source>
        <dbReference type="SAM" id="MobiDB-lite"/>
    </source>
</evidence>
<comment type="subcellular location">
    <subcellularLocation>
        <location evidence="1">Membrane</location>
        <topology evidence="1">Peripheral membrane protein</topology>
    </subcellularLocation>
    <subcellularLocation>
        <location evidence="2">Secreted</location>
        <location evidence="2">Cell wall</location>
    </subcellularLocation>
</comment>
<keyword evidence="5" id="KW-0964">Secreted</keyword>
<evidence type="ECO:0000313" key="14">
    <source>
        <dbReference type="Proteomes" id="UP000479710"/>
    </source>
</evidence>
<keyword evidence="9" id="KW-0325">Glycoprotein</keyword>
<organism evidence="13 14">
    <name type="scientific">Oryza meyeriana var. granulata</name>
    <dbReference type="NCBI Taxonomy" id="110450"/>
    <lineage>
        <taxon>Eukaryota</taxon>
        <taxon>Viridiplantae</taxon>
        <taxon>Streptophyta</taxon>
        <taxon>Embryophyta</taxon>
        <taxon>Tracheophyta</taxon>
        <taxon>Spermatophyta</taxon>
        <taxon>Magnoliopsida</taxon>
        <taxon>Liliopsida</taxon>
        <taxon>Poales</taxon>
        <taxon>Poaceae</taxon>
        <taxon>BOP clade</taxon>
        <taxon>Oryzoideae</taxon>
        <taxon>Oryzeae</taxon>
        <taxon>Oryzinae</taxon>
        <taxon>Oryza</taxon>
        <taxon>Oryza meyeriana</taxon>
    </lineage>
</organism>
<keyword evidence="6" id="KW-0732">Signal</keyword>
<feature type="region of interest" description="Disordered" evidence="11">
    <location>
        <begin position="1"/>
        <end position="43"/>
    </location>
</feature>
<keyword evidence="14" id="KW-1185">Reference proteome</keyword>
<evidence type="ECO:0000256" key="4">
    <source>
        <dbReference type="ARBA" id="ARBA00022512"/>
    </source>
</evidence>
<dbReference type="AlphaFoldDB" id="A0A6G1F7H3"/>
<evidence type="ECO:0000256" key="10">
    <source>
        <dbReference type="ARBA" id="ARBA00025488"/>
    </source>
</evidence>
<dbReference type="InterPro" id="IPR036908">
    <property type="entry name" value="RlpA-like_sf"/>
</dbReference>
<dbReference type="OrthoDB" id="406505at2759"/>
<dbReference type="InterPro" id="IPR007112">
    <property type="entry name" value="Expansin/allergen_DPBB_dom"/>
</dbReference>
<comment type="caution">
    <text evidence="13">The sequence shown here is derived from an EMBL/GenBank/DDBJ whole genome shotgun (WGS) entry which is preliminary data.</text>
</comment>
<dbReference type="PRINTS" id="PR01225">
    <property type="entry name" value="EXPANSNFAMLY"/>
</dbReference>
<name>A0A6G1F7H3_9ORYZ</name>
<dbReference type="InterPro" id="IPR005795">
    <property type="entry name" value="LolPI"/>
</dbReference>
<evidence type="ECO:0000256" key="9">
    <source>
        <dbReference type="ARBA" id="ARBA00023180"/>
    </source>
</evidence>
<dbReference type="PANTHER" id="PTHR31692">
    <property type="entry name" value="EXPANSIN-B3"/>
    <property type="match status" value="1"/>
</dbReference>
<dbReference type="InterPro" id="IPR009009">
    <property type="entry name" value="RlpA-like_DPBB"/>
</dbReference>
<evidence type="ECO:0000256" key="8">
    <source>
        <dbReference type="ARBA" id="ARBA00023157"/>
    </source>
</evidence>
<dbReference type="GO" id="GO:0005576">
    <property type="term" value="C:extracellular region"/>
    <property type="evidence" value="ECO:0007669"/>
    <property type="project" value="InterPro"/>
</dbReference>
<dbReference type="GO" id="GO:0016020">
    <property type="term" value="C:membrane"/>
    <property type="evidence" value="ECO:0007669"/>
    <property type="project" value="UniProtKB-SubCell"/>
</dbReference>
<dbReference type="InterPro" id="IPR007118">
    <property type="entry name" value="Expan_Lol_pI"/>
</dbReference>
<evidence type="ECO:0000256" key="3">
    <source>
        <dbReference type="ARBA" id="ARBA00005650"/>
    </source>
</evidence>
<proteinExistence type="inferred from homology"/>
<keyword evidence="4" id="KW-0134">Cell wall</keyword>
<feature type="domain" description="Expansin-like EG45" evidence="12">
    <location>
        <begin position="40"/>
        <end position="104"/>
    </location>
</feature>
<dbReference type="Proteomes" id="UP000479710">
    <property type="component" value="Unassembled WGS sequence"/>
</dbReference>
<keyword evidence="8" id="KW-1015">Disulfide bond</keyword>
<comment type="similarity">
    <text evidence="3">Belongs to the expansin family. Expansin B subfamily.</text>
</comment>
<sequence>MRATQGATRPQHHSELRRKVAGSQGHLYGKPKDASPDNNDGAYGYKDVDEVPFLGMNSCGNDPIFKNGKGCGSCFEVKCSKLEACSEKPVVVHITNMKSEPIAA</sequence>
<evidence type="ECO:0000259" key="12">
    <source>
        <dbReference type="PROSITE" id="PS50842"/>
    </source>
</evidence>
<dbReference type="Pfam" id="PF03330">
    <property type="entry name" value="DPBB_1"/>
    <property type="match status" value="1"/>
</dbReference>
<accession>A0A6G1F7H3</accession>
<protein>
    <recommendedName>
        <fullName evidence="12">Expansin-like EG45 domain-containing protein</fullName>
    </recommendedName>
</protein>
<evidence type="ECO:0000256" key="7">
    <source>
        <dbReference type="ARBA" id="ARBA00023136"/>
    </source>
</evidence>
<dbReference type="PANTHER" id="PTHR31692:SF21">
    <property type="entry name" value="EXPANSIN-B1"/>
    <property type="match status" value="1"/>
</dbReference>
<dbReference type="PRINTS" id="PR00829">
    <property type="entry name" value="LOLP1ALLERGN"/>
</dbReference>
<dbReference type="SUPFAM" id="SSF50685">
    <property type="entry name" value="Barwin-like endoglucanases"/>
    <property type="match status" value="1"/>
</dbReference>
<evidence type="ECO:0000256" key="1">
    <source>
        <dbReference type="ARBA" id="ARBA00004170"/>
    </source>
</evidence>